<accession>A0A0V0R761</accession>
<dbReference type="InParanoid" id="A0A0V0R761"/>
<gene>
    <name evidence="2" type="ORF">PPERSA_00829</name>
</gene>
<protein>
    <submittedName>
        <fullName evidence="2">Uncharacterized protein</fullName>
    </submittedName>
</protein>
<proteinExistence type="predicted"/>
<organism evidence="2 3">
    <name type="scientific">Pseudocohnilembus persalinus</name>
    <name type="common">Ciliate</name>
    <dbReference type="NCBI Taxonomy" id="266149"/>
    <lineage>
        <taxon>Eukaryota</taxon>
        <taxon>Sar</taxon>
        <taxon>Alveolata</taxon>
        <taxon>Ciliophora</taxon>
        <taxon>Intramacronucleata</taxon>
        <taxon>Oligohymenophorea</taxon>
        <taxon>Scuticociliatia</taxon>
        <taxon>Philasterida</taxon>
        <taxon>Pseudocohnilembidae</taxon>
        <taxon>Pseudocohnilembus</taxon>
    </lineage>
</organism>
<dbReference type="Proteomes" id="UP000054937">
    <property type="component" value="Unassembled WGS sequence"/>
</dbReference>
<dbReference type="AlphaFoldDB" id="A0A0V0R761"/>
<evidence type="ECO:0000256" key="1">
    <source>
        <dbReference type="SAM" id="MobiDB-lite"/>
    </source>
</evidence>
<reference evidence="2 3" key="1">
    <citation type="journal article" date="2015" name="Sci. Rep.">
        <title>Genome of the facultative scuticociliatosis pathogen Pseudocohnilembus persalinus provides insight into its virulence through horizontal gene transfer.</title>
        <authorList>
            <person name="Xiong J."/>
            <person name="Wang G."/>
            <person name="Cheng J."/>
            <person name="Tian M."/>
            <person name="Pan X."/>
            <person name="Warren A."/>
            <person name="Jiang C."/>
            <person name="Yuan D."/>
            <person name="Miao W."/>
        </authorList>
    </citation>
    <scope>NUCLEOTIDE SEQUENCE [LARGE SCALE GENOMIC DNA]</scope>
    <source>
        <strain evidence="2">36N120E</strain>
    </source>
</reference>
<sequence>MNIKKKNEISCEGISSQQNEPKQIEFEVQIENNKSNKNQNNKQEQHKNQIKQLNLFDQSDEEICNEENYDSYQNKSLQQEIKLIKYEEGFNQQLSNRLKTDVTEEDLEFRLTTEENQNQLQLQLNTTEQDEQ</sequence>
<keyword evidence="3" id="KW-1185">Reference proteome</keyword>
<feature type="region of interest" description="Disordered" evidence="1">
    <location>
        <begin position="1"/>
        <end position="23"/>
    </location>
</feature>
<evidence type="ECO:0000313" key="2">
    <source>
        <dbReference type="EMBL" id="KRX10349.1"/>
    </source>
</evidence>
<comment type="caution">
    <text evidence="2">The sequence shown here is derived from an EMBL/GenBank/DDBJ whole genome shotgun (WGS) entry which is preliminary data.</text>
</comment>
<evidence type="ECO:0000313" key="3">
    <source>
        <dbReference type="Proteomes" id="UP000054937"/>
    </source>
</evidence>
<dbReference type="EMBL" id="LDAU01000029">
    <property type="protein sequence ID" value="KRX10349.1"/>
    <property type="molecule type" value="Genomic_DNA"/>
</dbReference>
<name>A0A0V0R761_PSEPJ</name>